<feature type="region of interest" description="Disordered" evidence="1">
    <location>
        <begin position="35"/>
        <end position="61"/>
    </location>
</feature>
<dbReference type="Gramene" id="TraesCS4B03G0981500.1">
    <property type="protein sequence ID" value="TraesCS4B03G0981500.1.CDS"/>
    <property type="gene ID" value="TraesCS4B03G0981500"/>
</dbReference>
<dbReference type="OMA" id="FANICAD"/>
<evidence type="ECO:0000256" key="1">
    <source>
        <dbReference type="SAM" id="MobiDB-lite"/>
    </source>
</evidence>
<proteinExistence type="predicted"/>
<gene>
    <name evidence="3" type="primary">LOC123094005</name>
</gene>
<reference evidence="3" key="1">
    <citation type="submission" date="2018-08" db="EMBL/GenBank/DDBJ databases">
        <authorList>
            <person name="Rossello M."/>
        </authorList>
    </citation>
    <scope>NUCLEOTIDE SEQUENCE [LARGE SCALE GENOMIC DNA]</scope>
    <source>
        <strain evidence="3">cv. Chinese Spring</strain>
    </source>
</reference>
<dbReference type="Proteomes" id="UP000019116">
    <property type="component" value="Chromosome 4B"/>
</dbReference>
<dbReference type="Gene3D" id="3.80.10.10">
    <property type="entry name" value="Ribonuclease Inhibitor"/>
    <property type="match status" value="1"/>
</dbReference>
<dbReference type="Gramene" id="TraesCS4B02G384500.1">
    <property type="protein sequence ID" value="TraesCS4B02G384500.1"/>
    <property type="gene ID" value="TraesCS4B02G384500"/>
</dbReference>
<dbReference type="EnsemblPlants" id="TraesCS4B02G384500.1">
    <property type="protein sequence ID" value="TraesCS4B02G384500.1"/>
    <property type="gene ID" value="TraesCS4B02G384500"/>
</dbReference>
<evidence type="ECO:0000313" key="3">
    <source>
        <dbReference type="EnsemblPlants" id="TraesCS4B02G384500.1"/>
    </source>
</evidence>
<dbReference type="AlphaFoldDB" id="A0A3B6J0F9"/>
<dbReference type="OrthoDB" id="690540at2759"/>
<dbReference type="SUPFAM" id="SSF81383">
    <property type="entry name" value="F-box domain"/>
    <property type="match status" value="1"/>
</dbReference>
<dbReference type="Pfam" id="PF24758">
    <property type="entry name" value="LRR_At5g56370"/>
    <property type="match status" value="1"/>
</dbReference>
<evidence type="ECO:0000313" key="4">
    <source>
        <dbReference type="Proteomes" id="UP000019116"/>
    </source>
</evidence>
<dbReference type="InterPro" id="IPR036047">
    <property type="entry name" value="F-box-like_dom_sf"/>
</dbReference>
<keyword evidence="4" id="KW-1185">Reference proteome</keyword>
<protein>
    <recommendedName>
        <fullName evidence="2">F-box/LRR-repeat protein 15/At3g58940/PEG3-like LRR domain-containing protein</fullName>
    </recommendedName>
</protein>
<dbReference type="InterPro" id="IPR055312">
    <property type="entry name" value="FBL15-like"/>
</dbReference>
<dbReference type="PANTHER" id="PTHR34709">
    <property type="entry name" value="OS10G0396666 PROTEIN"/>
    <property type="match status" value="1"/>
</dbReference>
<evidence type="ECO:0000259" key="2">
    <source>
        <dbReference type="Pfam" id="PF24758"/>
    </source>
</evidence>
<dbReference type="PANTHER" id="PTHR34709:SF25">
    <property type="entry name" value="OS06G0688400 PROTEIN"/>
    <property type="match status" value="1"/>
</dbReference>
<dbReference type="SUPFAM" id="SSF52058">
    <property type="entry name" value="L domain-like"/>
    <property type="match status" value="1"/>
</dbReference>
<name>A0A3B6J0F9_WHEAT</name>
<feature type="domain" description="F-box/LRR-repeat protein 15/At3g58940/PEG3-like LRR" evidence="2">
    <location>
        <begin position="296"/>
        <end position="427"/>
    </location>
</feature>
<dbReference type="InterPro" id="IPR055411">
    <property type="entry name" value="LRR_FXL15/At3g58940/PEG3-like"/>
</dbReference>
<organism evidence="3">
    <name type="scientific">Triticum aestivum</name>
    <name type="common">Wheat</name>
    <dbReference type="NCBI Taxonomy" id="4565"/>
    <lineage>
        <taxon>Eukaryota</taxon>
        <taxon>Viridiplantae</taxon>
        <taxon>Streptophyta</taxon>
        <taxon>Embryophyta</taxon>
        <taxon>Tracheophyta</taxon>
        <taxon>Spermatophyta</taxon>
        <taxon>Magnoliopsida</taxon>
        <taxon>Liliopsida</taxon>
        <taxon>Poales</taxon>
        <taxon>Poaceae</taxon>
        <taxon>BOP clade</taxon>
        <taxon>Pooideae</taxon>
        <taxon>Triticodae</taxon>
        <taxon>Triticeae</taxon>
        <taxon>Triticinae</taxon>
        <taxon>Triticum</taxon>
    </lineage>
</organism>
<reference evidence="3" key="2">
    <citation type="submission" date="2018-10" db="UniProtKB">
        <authorList>
            <consortium name="EnsemblPlants"/>
        </authorList>
    </citation>
    <scope>IDENTIFICATION</scope>
</reference>
<accession>A0A3B6J0F9</accession>
<dbReference type="InterPro" id="IPR032675">
    <property type="entry name" value="LRR_dom_sf"/>
</dbReference>
<sequence>MGRNGIGLRDGWAAIIYPRGVACLGFQFPIAPESQMEVPRSRRRIRHSPPPPPPAQGCTEGDDLISTLPDDMLLQILTRLGCTRAAACTGVLARRWRNLWIHLPGLIFHDVPVGKVQAALTRIARRRAGMSVSALDIHLARSVPPEAARHDEALAKKLLRKAVRLSPEELIFVLPRSSISKPGRRVEITMPCFLRATSIELDTYFLQIQPPDNQILPALERLSLSGNIVDIGACLNQCPRLRVLRVTFRGVSHVLLEESLTALEAAVALGLTVSLLRIELELYSVGHTADGAQFASLLHAAARVSPQELVLVNSFNKFFTAELPCFPHTKSIEMWLFFVCFTQVAEDKFLALERLSLQHYCCTILDLDTMVARCPRLRVLKVNADRSAQVVTIRSTSLQELELSIDEGQCEGINIETPLLTQLKLSVDAASDINVSIWAPMVEKVSYWFSYKKLALMFGFWSLQSLRVDTVENYKYKDEGLTKEGKDACSQPPRVHVLCLQISAQDQSGPVLNFARELEKLPVSNFPILALNLNAEGHVLAAFVSRILGMHHLQTRIQRLKVVLCSWSEMSKCVKHCPCNEPKNWRSHSISLMRLEEVEIYNFRGGDHEIDFVTVILSWAPMLTRMTIRLTHEINPSDIGDCAKSIYRICFGHSFVNSFVYLSNGELVPCSQM</sequence>